<proteinExistence type="predicted"/>
<keyword evidence="2" id="KW-1185">Reference proteome</keyword>
<sequence>MMSWSFKGLFPKKKLLKLFSTTIPFKLRSLNRSKVIKKPNKASLFDKTTKRGGSDWKKKTRGKRNKFIWFLPIGKRPKFLKKRPVPVYIDQLFVGPGPSRLTEPTKSVTKFKEAEVVAPDQETCMAVASSSSIMHYYVDDKAGEDLRMSYGGLKLRYNCSSVQDIPNSLIRPCDGPGEADDMWEAVVLAEPEMHRIDERAEEFISRFHAEIKRQKTSEKHL</sequence>
<dbReference type="AlphaFoldDB" id="A0A9P1EC64"/>
<evidence type="ECO:0000313" key="2">
    <source>
        <dbReference type="Proteomes" id="UP001152484"/>
    </source>
</evidence>
<dbReference type="Pfam" id="PF05553">
    <property type="entry name" value="DUF761"/>
    <property type="match status" value="1"/>
</dbReference>
<comment type="caution">
    <text evidence="1">The sequence shown here is derived from an EMBL/GenBank/DDBJ whole genome shotgun (WGS) entry which is preliminary data.</text>
</comment>
<accession>A0A9P1EC64</accession>
<gene>
    <name evidence="1" type="ORF">CEURO_LOCUS12424</name>
</gene>
<dbReference type="InterPro" id="IPR008480">
    <property type="entry name" value="DUF761_pln"/>
</dbReference>
<protein>
    <submittedName>
        <fullName evidence="1">Uncharacterized protein</fullName>
    </submittedName>
</protein>
<organism evidence="1 2">
    <name type="scientific">Cuscuta europaea</name>
    <name type="common">European dodder</name>
    <dbReference type="NCBI Taxonomy" id="41803"/>
    <lineage>
        <taxon>Eukaryota</taxon>
        <taxon>Viridiplantae</taxon>
        <taxon>Streptophyta</taxon>
        <taxon>Embryophyta</taxon>
        <taxon>Tracheophyta</taxon>
        <taxon>Spermatophyta</taxon>
        <taxon>Magnoliopsida</taxon>
        <taxon>eudicotyledons</taxon>
        <taxon>Gunneridae</taxon>
        <taxon>Pentapetalae</taxon>
        <taxon>asterids</taxon>
        <taxon>lamiids</taxon>
        <taxon>Solanales</taxon>
        <taxon>Convolvulaceae</taxon>
        <taxon>Cuscuteae</taxon>
        <taxon>Cuscuta</taxon>
        <taxon>Cuscuta subgen. Cuscuta</taxon>
    </lineage>
</organism>
<reference evidence="1" key="1">
    <citation type="submission" date="2022-07" db="EMBL/GenBank/DDBJ databases">
        <authorList>
            <person name="Macas J."/>
            <person name="Novak P."/>
            <person name="Neumann P."/>
        </authorList>
    </citation>
    <scope>NUCLEOTIDE SEQUENCE</scope>
</reference>
<dbReference type="EMBL" id="CAMAPE010000031">
    <property type="protein sequence ID" value="CAH9093730.1"/>
    <property type="molecule type" value="Genomic_DNA"/>
</dbReference>
<evidence type="ECO:0000313" key="1">
    <source>
        <dbReference type="EMBL" id="CAH9093730.1"/>
    </source>
</evidence>
<dbReference type="OrthoDB" id="1536762at2759"/>
<name>A0A9P1EC64_CUSEU</name>
<dbReference type="Proteomes" id="UP001152484">
    <property type="component" value="Unassembled WGS sequence"/>
</dbReference>